<evidence type="ECO:0000313" key="11">
    <source>
        <dbReference type="Proteomes" id="UP000592820"/>
    </source>
</evidence>
<evidence type="ECO:0000256" key="2">
    <source>
        <dbReference type="ARBA" id="ARBA00009881"/>
    </source>
</evidence>
<dbReference type="RefSeq" id="WP_260332213.1">
    <property type="nucleotide sequence ID" value="NZ_JACHDE010000006.1"/>
</dbReference>
<evidence type="ECO:0000256" key="7">
    <source>
        <dbReference type="ARBA" id="ARBA00023033"/>
    </source>
</evidence>
<dbReference type="PANTHER" id="PTHR42747:SF3">
    <property type="entry name" value="NITRONATE MONOOXYGENASE-RELATED"/>
    <property type="match status" value="1"/>
</dbReference>
<dbReference type="InterPro" id="IPR004136">
    <property type="entry name" value="NMO"/>
</dbReference>
<dbReference type="Pfam" id="PF03060">
    <property type="entry name" value="NMO"/>
    <property type="match status" value="1"/>
</dbReference>
<name>A0A7W8L757_9BURK</name>
<dbReference type="EMBL" id="JACHDE010000006">
    <property type="protein sequence ID" value="MBB5401646.1"/>
    <property type="molecule type" value="Genomic_DNA"/>
</dbReference>
<dbReference type="GO" id="GO:0009636">
    <property type="term" value="P:response to toxic substance"/>
    <property type="evidence" value="ECO:0007669"/>
    <property type="project" value="UniProtKB-KW"/>
</dbReference>
<dbReference type="PANTHER" id="PTHR42747">
    <property type="entry name" value="NITRONATE MONOOXYGENASE-RELATED"/>
    <property type="match status" value="1"/>
</dbReference>
<evidence type="ECO:0000256" key="1">
    <source>
        <dbReference type="ARBA" id="ARBA00001917"/>
    </source>
</evidence>
<reference evidence="10 11" key="1">
    <citation type="submission" date="2020-08" db="EMBL/GenBank/DDBJ databases">
        <title>Genomic Encyclopedia of Type Strains, Phase IV (KMG-V): Genome sequencing to study the core and pangenomes of soil and plant-associated prokaryotes.</title>
        <authorList>
            <person name="Whitman W."/>
        </authorList>
    </citation>
    <scope>NUCLEOTIDE SEQUENCE [LARGE SCALE GENOMIC DNA]</scope>
    <source>
        <strain evidence="10 11">JPY162</strain>
    </source>
</reference>
<keyword evidence="7" id="KW-0503">Monooxygenase</keyword>
<comment type="caution">
    <text evidence="10">The sequence shown here is derived from an EMBL/GenBank/DDBJ whole genome shotgun (WGS) entry which is preliminary data.</text>
</comment>
<protein>
    <recommendedName>
        <fullName evidence="8">Propionate 3-nitronate monooxygenase</fullName>
    </recommendedName>
</protein>
<dbReference type="GO" id="GO:0018580">
    <property type="term" value="F:nitronate monooxygenase activity"/>
    <property type="evidence" value="ECO:0007669"/>
    <property type="project" value="InterPro"/>
</dbReference>
<evidence type="ECO:0000256" key="8">
    <source>
        <dbReference type="ARBA" id="ARBA00031155"/>
    </source>
</evidence>
<evidence type="ECO:0000313" key="10">
    <source>
        <dbReference type="EMBL" id="MBB5401646.1"/>
    </source>
</evidence>
<comment type="catalytic activity">
    <reaction evidence="9">
        <text>3 propionate 3-nitronate + 3 O2 + H2O = 3 3-oxopropanoate + 2 nitrate + nitrite + H2O2 + 3 H(+)</text>
        <dbReference type="Rhea" id="RHEA:57332"/>
        <dbReference type="ChEBI" id="CHEBI:15377"/>
        <dbReference type="ChEBI" id="CHEBI:15378"/>
        <dbReference type="ChEBI" id="CHEBI:15379"/>
        <dbReference type="ChEBI" id="CHEBI:16240"/>
        <dbReference type="ChEBI" id="CHEBI:16301"/>
        <dbReference type="ChEBI" id="CHEBI:17632"/>
        <dbReference type="ChEBI" id="CHEBI:33190"/>
        <dbReference type="ChEBI" id="CHEBI:136067"/>
    </reaction>
</comment>
<evidence type="ECO:0000256" key="5">
    <source>
        <dbReference type="ARBA" id="ARBA00022643"/>
    </source>
</evidence>
<keyword evidence="4" id="KW-0285">Flavoprotein</keyword>
<keyword evidence="5" id="KW-0288">FMN</keyword>
<evidence type="ECO:0000256" key="9">
    <source>
        <dbReference type="ARBA" id="ARBA00049401"/>
    </source>
</evidence>
<organism evidence="10 11">
    <name type="scientific">Paraburkholderia youngii</name>
    <dbReference type="NCBI Taxonomy" id="2782701"/>
    <lineage>
        <taxon>Bacteria</taxon>
        <taxon>Pseudomonadati</taxon>
        <taxon>Pseudomonadota</taxon>
        <taxon>Betaproteobacteria</taxon>
        <taxon>Burkholderiales</taxon>
        <taxon>Burkholderiaceae</taxon>
        <taxon>Paraburkholderia</taxon>
    </lineage>
</organism>
<dbReference type="AlphaFoldDB" id="A0A7W8L757"/>
<proteinExistence type="inferred from homology"/>
<evidence type="ECO:0000256" key="6">
    <source>
        <dbReference type="ARBA" id="ARBA00023002"/>
    </source>
</evidence>
<keyword evidence="6" id="KW-0560">Oxidoreductase</keyword>
<sequence>MEALRSTGIVLMATATNLDEAGQIAAARIDAIVAQGIEAGGHRGMFDPAFADERLGTMTLVRLLLRESSLRVVAAGAIMDGAGIAAVLALGAQAAQLGTAFLGTVSLLRTRPIALRFSTREAGLQRLGQSLAGPLAASKIISLISGKIPTARGYPIFRSHSLRPKR</sequence>
<dbReference type="InterPro" id="IPR013785">
    <property type="entry name" value="Aldolase_TIM"/>
</dbReference>
<comment type="cofactor">
    <cofactor evidence="1">
        <name>FMN</name>
        <dbReference type="ChEBI" id="CHEBI:58210"/>
    </cofactor>
</comment>
<accession>A0A7W8L757</accession>
<evidence type="ECO:0000256" key="3">
    <source>
        <dbReference type="ARBA" id="ARBA00022575"/>
    </source>
</evidence>
<dbReference type="Gene3D" id="3.20.20.70">
    <property type="entry name" value="Aldolase class I"/>
    <property type="match status" value="1"/>
</dbReference>
<dbReference type="Proteomes" id="UP000592820">
    <property type="component" value="Unassembled WGS sequence"/>
</dbReference>
<gene>
    <name evidence="10" type="ORF">HDG41_003729</name>
</gene>
<comment type="similarity">
    <text evidence="2">Belongs to the nitronate monooxygenase family. NMO class I subfamily.</text>
</comment>
<evidence type="ECO:0000256" key="4">
    <source>
        <dbReference type="ARBA" id="ARBA00022630"/>
    </source>
</evidence>
<dbReference type="CDD" id="cd04730">
    <property type="entry name" value="NPD_like"/>
    <property type="match status" value="1"/>
</dbReference>
<keyword evidence="3" id="KW-0216">Detoxification</keyword>
<dbReference type="SUPFAM" id="SSF51412">
    <property type="entry name" value="Inosine monophosphate dehydrogenase (IMPDH)"/>
    <property type="match status" value="1"/>
</dbReference>